<proteinExistence type="predicted"/>
<dbReference type="WBParaSite" id="Csp11.Scaffold629.g13055.t2">
    <property type="protein sequence ID" value="Csp11.Scaffold629.g13055.t2"/>
    <property type="gene ID" value="Csp11.Scaffold629.g13055"/>
</dbReference>
<organism evidence="1 2">
    <name type="scientific">Caenorhabditis tropicalis</name>
    <dbReference type="NCBI Taxonomy" id="1561998"/>
    <lineage>
        <taxon>Eukaryota</taxon>
        <taxon>Metazoa</taxon>
        <taxon>Ecdysozoa</taxon>
        <taxon>Nematoda</taxon>
        <taxon>Chromadorea</taxon>
        <taxon>Rhabditida</taxon>
        <taxon>Rhabditina</taxon>
        <taxon>Rhabditomorpha</taxon>
        <taxon>Rhabditoidea</taxon>
        <taxon>Rhabditidae</taxon>
        <taxon>Peloderinae</taxon>
        <taxon>Caenorhabditis</taxon>
    </lineage>
</organism>
<dbReference type="SUPFAM" id="SSF56436">
    <property type="entry name" value="C-type lectin-like"/>
    <property type="match status" value="1"/>
</dbReference>
<keyword evidence="1" id="KW-1185">Reference proteome</keyword>
<dbReference type="Proteomes" id="UP000095282">
    <property type="component" value="Unplaced"/>
</dbReference>
<dbReference type="AlphaFoldDB" id="A0A1I7TYG8"/>
<dbReference type="InterPro" id="IPR016187">
    <property type="entry name" value="CTDL_fold"/>
</dbReference>
<dbReference type="eggNOG" id="KOG4297">
    <property type="taxonomic scope" value="Eukaryota"/>
</dbReference>
<protein>
    <submittedName>
        <fullName evidence="2">CW domain-containing protein</fullName>
    </submittedName>
</protein>
<evidence type="ECO:0000313" key="1">
    <source>
        <dbReference type="Proteomes" id="UP000095282"/>
    </source>
</evidence>
<dbReference type="STRING" id="1561998.A0A1I7TYG8"/>
<dbReference type="PANTHER" id="PTHR23124:SF141">
    <property type="entry name" value="C-TYPE LECTIN DOMAIN-CONTAINING PROTEIN-RELATED"/>
    <property type="match status" value="1"/>
</dbReference>
<dbReference type="PANTHER" id="PTHR23124">
    <property type="entry name" value="C-TYPE LECTIN DOMAIN-CONTAINING PROTEIN-RELATED-RELATED"/>
    <property type="match status" value="1"/>
</dbReference>
<reference evidence="2" key="1">
    <citation type="submission" date="2016-11" db="UniProtKB">
        <authorList>
            <consortium name="WormBaseParasite"/>
        </authorList>
    </citation>
    <scope>IDENTIFICATION</scope>
</reference>
<evidence type="ECO:0000313" key="2">
    <source>
        <dbReference type="WBParaSite" id="Csp11.Scaffold629.g13055.t2"/>
    </source>
</evidence>
<name>A0A1I7TYG8_9PELO</name>
<accession>A0A1I7TYG8</accession>
<sequence length="246" mass="27140">MNLMTGTLVFNQNCTKYSPKSDNSSLENWATCVVDCATIEACENDINEEPACNSRNLSSSSSSSAVPFTTSSRLLTSTTTTIKTKCPANYRLFVRNTVSLCIGVESPLNFVRITKEKGISLCTQAGGQVTGPENVEELNFLRNQSSIIFKNLIIVGVGVWTDGNRKPECSTKETVSKKTCQGIQAFSFTDNTLQSLNGFVFYGKQPDSYIQDCLQLMITNADTNGLFDDLQNSVDQRTKKRKQQDE</sequence>